<protein>
    <submittedName>
        <fullName evidence="1">Uncharacterized protein</fullName>
    </submittedName>
</protein>
<evidence type="ECO:0000313" key="1">
    <source>
        <dbReference type="EMBL" id="DAF87367.1"/>
    </source>
</evidence>
<name>A0A8S5TYW6_9CAUD</name>
<accession>A0A8S5TYW6</accession>
<dbReference type="EMBL" id="BK015962">
    <property type="protein sequence ID" value="DAF87367.1"/>
    <property type="molecule type" value="Genomic_DNA"/>
</dbReference>
<reference evidence="1" key="1">
    <citation type="journal article" date="2021" name="Proc. Natl. Acad. Sci. U.S.A.">
        <title>A Catalog of Tens of Thousands of Viruses from Human Metagenomes Reveals Hidden Associations with Chronic Diseases.</title>
        <authorList>
            <person name="Tisza M.J."/>
            <person name="Buck C.B."/>
        </authorList>
    </citation>
    <scope>NUCLEOTIDE SEQUENCE</scope>
    <source>
        <strain evidence="1">CtnPP24</strain>
    </source>
</reference>
<organism evidence="1">
    <name type="scientific">Siphoviridae sp. ctnPP24</name>
    <dbReference type="NCBI Taxonomy" id="2825662"/>
    <lineage>
        <taxon>Viruses</taxon>
        <taxon>Duplodnaviria</taxon>
        <taxon>Heunggongvirae</taxon>
        <taxon>Uroviricota</taxon>
        <taxon>Caudoviricetes</taxon>
    </lineage>
</organism>
<proteinExistence type="predicted"/>
<sequence length="108" mass="12191">MLLTNEKYENVCWTLDFVLSAAHYIYQCAAKQVEILAANKDTCNDTELPTMYDLIDDALATGVDEEDDCYLYWGVTDNYLADYPFACHMVKEDGKTILSSIDAIDGLQ</sequence>